<keyword evidence="1" id="KW-0472">Membrane</keyword>
<protein>
    <submittedName>
        <fullName evidence="2">Permease</fullName>
    </submittedName>
</protein>
<accession>A0ABT1EIQ9</accession>
<feature type="transmembrane region" description="Helical" evidence="1">
    <location>
        <begin position="149"/>
        <end position="172"/>
    </location>
</feature>
<feature type="transmembrane region" description="Helical" evidence="1">
    <location>
        <begin position="101"/>
        <end position="118"/>
    </location>
</feature>
<dbReference type="EMBL" id="JAMZFV010000015">
    <property type="protein sequence ID" value="MCP1110589.1"/>
    <property type="molecule type" value="Genomic_DNA"/>
</dbReference>
<evidence type="ECO:0000313" key="2">
    <source>
        <dbReference type="EMBL" id="MCP1110589.1"/>
    </source>
</evidence>
<dbReference type="PANTHER" id="PTHR43483">
    <property type="entry name" value="MEMBRANE TRANSPORTER PROTEIN HI_0806-RELATED"/>
    <property type="match status" value="1"/>
</dbReference>
<feature type="transmembrane region" description="Helical" evidence="1">
    <location>
        <begin position="232"/>
        <end position="250"/>
    </location>
</feature>
<proteinExistence type="predicted"/>
<feature type="transmembrane region" description="Helical" evidence="1">
    <location>
        <begin position="72"/>
        <end position="94"/>
    </location>
</feature>
<reference evidence="2 3" key="1">
    <citation type="journal article" date="2022" name="Genome Biol. Evol.">
        <title>Host diet, physiology and behaviors set the stage for Lachnospiraceae cladogenesis.</title>
        <authorList>
            <person name="Vera-Ponce De Leon A."/>
            <person name="Schneider M."/>
            <person name="Jahnes B.C."/>
            <person name="Sadowski V."/>
            <person name="Camuy-Velez L.A."/>
            <person name="Duan J."/>
            <person name="Sabree Z.L."/>
        </authorList>
    </citation>
    <scope>NUCLEOTIDE SEQUENCE [LARGE SCALE GENOMIC DNA]</scope>
    <source>
        <strain evidence="2 3">PAL227</strain>
    </source>
</reference>
<feature type="transmembrane region" description="Helical" evidence="1">
    <location>
        <begin position="7"/>
        <end position="28"/>
    </location>
</feature>
<sequence length="259" mass="27221">MSVKRGIILGIIGLVANLLDTLGIGSFGPTTAAMKLTKTCEDEYIPGVLNVGDAFPVCFEAWLFIGSVDMDGLTLASMIIAAMLGAVIGVRILVGWDVKKIRLGMGVCLIILGVLMVMRQLGVGPFGVAGTALGLSGVKLVIACVVQFVLGALMMIGVGLYTPCIALCSIMGMNITAAFPVMMGSCAYLMIAGSFAFIKAGKYDRFAALMNATAGCVGVFLAYTIITNLPLNVLFWILVCVMFLVGFMMINDSRKTVTS</sequence>
<keyword evidence="1" id="KW-0812">Transmembrane</keyword>
<dbReference type="PANTHER" id="PTHR43483:SF3">
    <property type="entry name" value="MEMBRANE TRANSPORTER PROTEIN HI_0806-RELATED"/>
    <property type="match status" value="1"/>
</dbReference>
<gene>
    <name evidence="2" type="ORF">NK118_10035</name>
</gene>
<feature type="transmembrane region" description="Helical" evidence="1">
    <location>
        <begin position="205"/>
        <end position="226"/>
    </location>
</feature>
<keyword evidence="3" id="KW-1185">Reference proteome</keyword>
<feature type="transmembrane region" description="Helical" evidence="1">
    <location>
        <begin position="178"/>
        <end position="198"/>
    </location>
</feature>
<dbReference type="RefSeq" id="WP_262069469.1">
    <property type="nucleotide sequence ID" value="NZ_JAMXOC010000015.1"/>
</dbReference>
<evidence type="ECO:0000256" key="1">
    <source>
        <dbReference type="SAM" id="Phobius"/>
    </source>
</evidence>
<name>A0ABT1EIQ9_9FIRM</name>
<dbReference type="Proteomes" id="UP001523565">
    <property type="component" value="Unassembled WGS sequence"/>
</dbReference>
<evidence type="ECO:0000313" key="3">
    <source>
        <dbReference type="Proteomes" id="UP001523565"/>
    </source>
</evidence>
<organism evidence="2 3">
    <name type="scientific">Ohessyouella blattaphilus</name>
    <dbReference type="NCBI Taxonomy" id="2949333"/>
    <lineage>
        <taxon>Bacteria</taxon>
        <taxon>Bacillati</taxon>
        <taxon>Bacillota</taxon>
        <taxon>Clostridia</taxon>
        <taxon>Lachnospirales</taxon>
        <taxon>Lachnospiraceae</taxon>
        <taxon>Ohessyouella</taxon>
    </lineage>
</organism>
<comment type="caution">
    <text evidence="2">The sequence shown here is derived from an EMBL/GenBank/DDBJ whole genome shotgun (WGS) entry which is preliminary data.</text>
</comment>
<keyword evidence="1" id="KW-1133">Transmembrane helix</keyword>
<feature type="transmembrane region" description="Helical" evidence="1">
    <location>
        <begin position="124"/>
        <end position="142"/>
    </location>
</feature>